<dbReference type="EMBL" id="MT142486">
    <property type="protein sequence ID" value="QJA82400.1"/>
    <property type="molecule type" value="Genomic_DNA"/>
</dbReference>
<name>A0A6M3KL20_9ZZZZ</name>
<reference evidence="2" key="1">
    <citation type="submission" date="2020-03" db="EMBL/GenBank/DDBJ databases">
        <title>The deep terrestrial virosphere.</title>
        <authorList>
            <person name="Holmfeldt K."/>
            <person name="Nilsson E."/>
            <person name="Simone D."/>
            <person name="Lopez-Fernandez M."/>
            <person name="Wu X."/>
            <person name="de Brujin I."/>
            <person name="Lundin D."/>
            <person name="Andersson A."/>
            <person name="Bertilsson S."/>
            <person name="Dopson M."/>
        </authorList>
    </citation>
    <scope>NUCLEOTIDE SEQUENCE</scope>
    <source>
        <strain evidence="2">MM415A00409</strain>
        <strain evidence="1">MM415B00536</strain>
    </source>
</reference>
<accession>A0A6M3KL20</accession>
<proteinExistence type="predicted"/>
<dbReference type="EMBL" id="MT141513">
    <property type="protein sequence ID" value="QJA64121.1"/>
    <property type="molecule type" value="Genomic_DNA"/>
</dbReference>
<sequence>MDNQKEGTTRKPPVVTDEYKILQVLKAIDEKLQIIIDQGPAR</sequence>
<dbReference type="AlphaFoldDB" id="A0A6M3KL20"/>
<organism evidence="2">
    <name type="scientific">viral metagenome</name>
    <dbReference type="NCBI Taxonomy" id="1070528"/>
    <lineage>
        <taxon>unclassified sequences</taxon>
        <taxon>metagenomes</taxon>
        <taxon>organismal metagenomes</taxon>
    </lineage>
</organism>
<evidence type="ECO:0000313" key="1">
    <source>
        <dbReference type="EMBL" id="QJA64121.1"/>
    </source>
</evidence>
<gene>
    <name evidence="2" type="ORF">MM415A00409_0026</name>
    <name evidence="1" type="ORF">MM415B00536_0022</name>
</gene>
<protein>
    <submittedName>
        <fullName evidence="2">Uncharacterized protein</fullName>
    </submittedName>
</protein>
<evidence type="ECO:0000313" key="2">
    <source>
        <dbReference type="EMBL" id="QJA82400.1"/>
    </source>
</evidence>